<sequence length="166" mass="18901">MLASAPNIFIYYLDRLAFILQKIDVMAGDKTLQARLTDDMLPLINHVRACANFSLRGCCPLIGQPVVSFENEINSFDGLQQQIEQTITHLNSLVITEANLPKSVQDKAGFATVTLGPHEYLFQYIFPNFYFHLNMVYAIARQQGVPLSKQDYDAYHKYPTGFSFER</sequence>
<name>A0AAW7X444_9GAMM</name>
<dbReference type="AlphaFoldDB" id="A0AAW7X444"/>
<protein>
    <submittedName>
        <fullName evidence="1">DUF1993 domain-containing protein</fullName>
    </submittedName>
</protein>
<evidence type="ECO:0000313" key="2">
    <source>
        <dbReference type="Proteomes" id="UP001169760"/>
    </source>
</evidence>
<dbReference type="PANTHER" id="PTHR36922">
    <property type="entry name" value="BLL2446 PROTEIN"/>
    <property type="match status" value="1"/>
</dbReference>
<dbReference type="SUPFAM" id="SSF109854">
    <property type="entry name" value="DinB/YfiT-like putative metalloenzymes"/>
    <property type="match status" value="1"/>
</dbReference>
<dbReference type="InterPro" id="IPR034660">
    <property type="entry name" value="DinB/YfiT-like"/>
</dbReference>
<dbReference type="Proteomes" id="UP001169760">
    <property type="component" value="Unassembled WGS sequence"/>
</dbReference>
<accession>A0AAW7X444</accession>
<dbReference type="EMBL" id="JAUOPB010000004">
    <property type="protein sequence ID" value="MDO6422154.1"/>
    <property type="molecule type" value="Genomic_DNA"/>
</dbReference>
<dbReference type="RefSeq" id="WP_303492012.1">
    <property type="nucleotide sequence ID" value="NZ_JAUOPB010000004.1"/>
</dbReference>
<proteinExistence type="predicted"/>
<organism evidence="1 2">
    <name type="scientific">Saccharophagus degradans</name>
    <dbReference type="NCBI Taxonomy" id="86304"/>
    <lineage>
        <taxon>Bacteria</taxon>
        <taxon>Pseudomonadati</taxon>
        <taxon>Pseudomonadota</taxon>
        <taxon>Gammaproteobacteria</taxon>
        <taxon>Cellvibrionales</taxon>
        <taxon>Cellvibrionaceae</taxon>
        <taxon>Saccharophagus</taxon>
    </lineage>
</organism>
<dbReference type="Gene3D" id="1.20.120.450">
    <property type="entry name" value="dinb family like domain"/>
    <property type="match status" value="1"/>
</dbReference>
<gene>
    <name evidence="1" type="ORF">Q4521_06695</name>
</gene>
<dbReference type="PANTHER" id="PTHR36922:SF1">
    <property type="entry name" value="DUF1993 DOMAIN-CONTAINING PROTEIN"/>
    <property type="match status" value="1"/>
</dbReference>
<dbReference type="Pfam" id="PF09351">
    <property type="entry name" value="DUF1993"/>
    <property type="match status" value="1"/>
</dbReference>
<comment type="caution">
    <text evidence="1">The sequence shown here is derived from an EMBL/GenBank/DDBJ whole genome shotgun (WGS) entry which is preliminary data.</text>
</comment>
<evidence type="ECO:0000313" key="1">
    <source>
        <dbReference type="EMBL" id="MDO6422154.1"/>
    </source>
</evidence>
<reference evidence="1" key="1">
    <citation type="submission" date="2023-07" db="EMBL/GenBank/DDBJ databases">
        <title>Genome content predicts the carbon catabolic preferences of heterotrophic bacteria.</title>
        <authorList>
            <person name="Gralka M."/>
        </authorList>
    </citation>
    <scope>NUCLEOTIDE SEQUENCE</scope>
    <source>
        <strain evidence="1">I3M17_2</strain>
    </source>
</reference>
<dbReference type="InterPro" id="IPR018531">
    <property type="entry name" value="DUF1993"/>
</dbReference>